<feature type="domain" description="CheB-type methylesterase" evidence="7">
    <location>
        <begin position="180"/>
        <end position="375"/>
    </location>
</feature>
<feature type="active site" evidence="3 4">
    <location>
        <position position="317"/>
    </location>
</feature>
<dbReference type="HAMAP" id="MF_00099">
    <property type="entry name" value="CheB_chemtxs"/>
    <property type="match status" value="1"/>
</dbReference>
<evidence type="ECO:0000256" key="4">
    <source>
        <dbReference type="PROSITE-ProRule" id="PRU00050"/>
    </source>
</evidence>
<keyword evidence="1 3" id="KW-0378">Hydrolase</keyword>
<evidence type="ECO:0000259" key="6">
    <source>
        <dbReference type="PROSITE" id="PS50110"/>
    </source>
</evidence>
<evidence type="ECO:0000256" key="5">
    <source>
        <dbReference type="PROSITE-ProRule" id="PRU00169"/>
    </source>
</evidence>
<name>A0ABR8PG16_9BACL</name>
<evidence type="ECO:0000256" key="3">
    <source>
        <dbReference type="HAMAP-Rule" id="MF_00099"/>
    </source>
</evidence>
<dbReference type="PROSITE" id="PS50110">
    <property type="entry name" value="RESPONSE_REGULATORY"/>
    <property type="match status" value="1"/>
</dbReference>
<feature type="modified residue" description="4-aspartylphosphate" evidence="3 5">
    <location>
        <position position="60"/>
    </location>
</feature>
<dbReference type="CDD" id="cd16432">
    <property type="entry name" value="CheB_Rec"/>
    <property type="match status" value="1"/>
</dbReference>
<evidence type="ECO:0000259" key="7">
    <source>
        <dbReference type="PROSITE" id="PS50122"/>
    </source>
</evidence>
<evidence type="ECO:0000256" key="2">
    <source>
        <dbReference type="ARBA" id="ARBA00048267"/>
    </source>
</evidence>
<dbReference type="InterPro" id="IPR008248">
    <property type="entry name" value="CheB-like"/>
</dbReference>
<evidence type="ECO:0000313" key="9">
    <source>
        <dbReference type="Proteomes" id="UP000659496"/>
    </source>
</evidence>
<evidence type="ECO:0000256" key="1">
    <source>
        <dbReference type="ARBA" id="ARBA00022801"/>
    </source>
</evidence>
<dbReference type="PANTHER" id="PTHR42872">
    <property type="entry name" value="PROTEIN-GLUTAMATE METHYLESTERASE/PROTEIN-GLUTAMINE GLUTAMINASE"/>
    <property type="match status" value="1"/>
</dbReference>
<dbReference type="Pfam" id="PF00072">
    <property type="entry name" value="Response_reg"/>
    <property type="match status" value="1"/>
</dbReference>
<dbReference type="RefSeq" id="WP_191688238.1">
    <property type="nucleotide sequence ID" value="NZ_JACSQY010000001.1"/>
</dbReference>
<dbReference type="PROSITE" id="PS50122">
    <property type="entry name" value="CHEB"/>
    <property type="match status" value="1"/>
</dbReference>
<dbReference type="PANTHER" id="PTHR42872:SF3">
    <property type="entry name" value="PROTEIN-GLUTAMATE METHYLESTERASE_PROTEIN-GLUTAMINE GLUTAMINASE 1"/>
    <property type="match status" value="1"/>
</dbReference>
<accession>A0ABR8PG16</accession>
<sequence length="375" mass="40324">MVVENLSKRVLIADDSAFMRKLISEIISSHPSLEVVGTARNGQEAVDKARLLKPDVMTLDIEMPVLDGLGALQQIMKENPLPVVMLSSTTKEGAENTIRAMEYGAVDFITKPGGAISLNLRDSEKVIIEKVLDASQIDMVKILPRRANATMSNPSVATTGTKLTVSPKRLFVSPTEGALPRSAVKQFIIIGTSTGGPRALQQVLVSLPENIGVPILIVQHMPAGFTKSLADRLNSLSGITVKEAENGELIEKNTAYIAPGGKHMKVARVGVSFAIRLDDQDAPRMGHRPAVDVLLESVSQFPELQFVTAIMTGMGHDGLQGMKILKEHCTTFTIAESEETAVVYGMPRAIQEAGLADISANVQDIGKLLLEQVKS</sequence>
<dbReference type="PIRSF" id="PIRSF000876">
    <property type="entry name" value="RR_chemtxs_CheB"/>
    <property type="match status" value="1"/>
</dbReference>
<gene>
    <name evidence="3" type="primary">cheB</name>
    <name evidence="8" type="ORF">H9659_02025</name>
</gene>
<keyword evidence="3 5" id="KW-0597">Phosphoprotein</keyword>
<comment type="caution">
    <text evidence="8">The sequence shown here is derived from an EMBL/GenBank/DDBJ whole genome shotgun (WGS) entry which is preliminary data.</text>
</comment>
<comment type="catalytic activity">
    <reaction evidence="2 3">
        <text>[protein]-L-glutamate 5-O-methyl ester + H2O = L-glutamyl-[protein] + methanol + H(+)</text>
        <dbReference type="Rhea" id="RHEA:23236"/>
        <dbReference type="Rhea" id="RHEA-COMP:10208"/>
        <dbReference type="Rhea" id="RHEA-COMP:10311"/>
        <dbReference type="ChEBI" id="CHEBI:15377"/>
        <dbReference type="ChEBI" id="CHEBI:15378"/>
        <dbReference type="ChEBI" id="CHEBI:17790"/>
        <dbReference type="ChEBI" id="CHEBI:29973"/>
        <dbReference type="ChEBI" id="CHEBI:82795"/>
        <dbReference type="EC" id="3.1.1.61"/>
    </reaction>
</comment>
<comment type="similarity">
    <text evidence="3">Belongs to the CheB family.</text>
</comment>
<dbReference type="SUPFAM" id="SSF52738">
    <property type="entry name" value="Methylesterase CheB, C-terminal domain"/>
    <property type="match status" value="1"/>
</dbReference>
<dbReference type="EC" id="3.1.1.61" evidence="3"/>
<dbReference type="InterPro" id="IPR035909">
    <property type="entry name" value="CheB_C"/>
</dbReference>
<dbReference type="InterPro" id="IPR011006">
    <property type="entry name" value="CheY-like_superfamily"/>
</dbReference>
<dbReference type="InterPro" id="IPR001789">
    <property type="entry name" value="Sig_transdc_resp-reg_receiver"/>
</dbReference>
<comment type="catalytic activity">
    <reaction evidence="3">
        <text>L-glutaminyl-[protein] + H2O = L-glutamyl-[protein] + NH4(+)</text>
        <dbReference type="Rhea" id="RHEA:16441"/>
        <dbReference type="Rhea" id="RHEA-COMP:10207"/>
        <dbReference type="Rhea" id="RHEA-COMP:10208"/>
        <dbReference type="ChEBI" id="CHEBI:15377"/>
        <dbReference type="ChEBI" id="CHEBI:28938"/>
        <dbReference type="ChEBI" id="CHEBI:29973"/>
        <dbReference type="ChEBI" id="CHEBI:30011"/>
        <dbReference type="EC" id="3.5.1.44"/>
    </reaction>
</comment>
<feature type="domain" description="Response regulatory" evidence="6">
    <location>
        <begin position="9"/>
        <end position="126"/>
    </location>
</feature>
<proteinExistence type="inferred from homology"/>
<comment type="subcellular location">
    <subcellularLocation>
        <location evidence="3">Cytoplasm</location>
    </subcellularLocation>
</comment>
<dbReference type="Pfam" id="PF01339">
    <property type="entry name" value="CheB_methylest"/>
    <property type="match status" value="1"/>
</dbReference>
<dbReference type="SUPFAM" id="SSF52172">
    <property type="entry name" value="CheY-like"/>
    <property type="match status" value="1"/>
</dbReference>
<feature type="active site" evidence="3 4">
    <location>
        <position position="193"/>
    </location>
</feature>
<keyword evidence="3 4" id="KW-0145">Chemotaxis</keyword>
<dbReference type="CDD" id="cd17541">
    <property type="entry name" value="REC_CheB-like"/>
    <property type="match status" value="1"/>
</dbReference>
<feature type="active site" evidence="3 4">
    <location>
        <position position="220"/>
    </location>
</feature>
<dbReference type="Gene3D" id="3.40.50.180">
    <property type="entry name" value="Methylesterase CheB, C-terminal domain"/>
    <property type="match status" value="1"/>
</dbReference>
<dbReference type="SMART" id="SM00448">
    <property type="entry name" value="REC"/>
    <property type="match status" value="1"/>
</dbReference>
<comment type="domain">
    <text evidence="3">Contains a C-terminal catalytic domain, and an N-terminal region which modulates catalytic activity.</text>
</comment>
<dbReference type="Gene3D" id="3.40.50.2300">
    <property type="match status" value="1"/>
</dbReference>
<organism evidence="8 9">
    <name type="scientific">Sporosarcina gallistercoris</name>
    <dbReference type="NCBI Taxonomy" id="2762245"/>
    <lineage>
        <taxon>Bacteria</taxon>
        <taxon>Bacillati</taxon>
        <taxon>Bacillota</taxon>
        <taxon>Bacilli</taxon>
        <taxon>Bacillales</taxon>
        <taxon>Caryophanaceae</taxon>
        <taxon>Sporosarcina</taxon>
    </lineage>
</organism>
<reference evidence="8 9" key="1">
    <citation type="submission" date="2020-08" db="EMBL/GenBank/DDBJ databases">
        <title>A Genomic Blueprint of the Chicken Gut Microbiome.</title>
        <authorList>
            <person name="Gilroy R."/>
            <person name="Ravi A."/>
            <person name="Getino M."/>
            <person name="Pursley I."/>
            <person name="Horton D.L."/>
            <person name="Alikhan N.-F."/>
            <person name="Baker D."/>
            <person name="Gharbi K."/>
            <person name="Hall N."/>
            <person name="Watson M."/>
            <person name="Adriaenssens E.M."/>
            <person name="Foster-Nyarko E."/>
            <person name="Jarju S."/>
            <person name="Secka A."/>
            <person name="Antonio M."/>
            <person name="Oren A."/>
            <person name="Chaudhuri R."/>
            <person name="La Ragione R.M."/>
            <person name="Hildebrand F."/>
            <person name="Pallen M.J."/>
        </authorList>
    </citation>
    <scope>NUCLEOTIDE SEQUENCE [LARGE SCALE GENOMIC DNA]</scope>
    <source>
        <strain evidence="8 9">Sa3CUA8</strain>
    </source>
</reference>
<keyword evidence="9" id="KW-1185">Reference proteome</keyword>
<protein>
    <recommendedName>
        <fullName evidence="3">Protein-glutamate methylesterase/protein-glutamine glutaminase</fullName>
        <ecNumber evidence="3">3.1.1.61</ecNumber>
        <ecNumber evidence="3">3.5.1.44</ecNumber>
    </recommendedName>
</protein>
<dbReference type="Proteomes" id="UP000659496">
    <property type="component" value="Unassembled WGS sequence"/>
</dbReference>
<keyword evidence="3" id="KW-0963">Cytoplasm</keyword>
<comment type="function">
    <text evidence="3">Involved in chemotaxis. Part of a chemotaxis signal transduction system that modulates chemotaxis in response to various stimuli. Catalyzes the demethylation of specific methylglutamate residues introduced into the chemoreceptors (methyl-accepting chemotaxis proteins or MCP) by CheR. Also mediates the irreversible deamidation of specific glutamine residues to glutamic acid.</text>
</comment>
<dbReference type="EMBL" id="JACSQY010000001">
    <property type="protein sequence ID" value="MBD7907111.1"/>
    <property type="molecule type" value="Genomic_DNA"/>
</dbReference>
<evidence type="ECO:0000313" key="8">
    <source>
        <dbReference type="EMBL" id="MBD7907111.1"/>
    </source>
</evidence>
<dbReference type="InterPro" id="IPR000673">
    <property type="entry name" value="Sig_transdc_resp-reg_Me-estase"/>
</dbReference>
<dbReference type="EC" id="3.5.1.44" evidence="3"/>
<dbReference type="NCBIfam" id="NF001965">
    <property type="entry name" value="PRK00742.1"/>
    <property type="match status" value="1"/>
</dbReference>
<comment type="PTM">
    <text evidence="3">Phosphorylated by CheA. Phosphorylation of the N-terminal regulatory domain activates the methylesterase activity.</text>
</comment>